<keyword evidence="2" id="KW-0472">Membrane</keyword>
<name>A0A9X5CGA3_9FIRM</name>
<dbReference type="Proteomes" id="UP000474104">
    <property type="component" value="Unassembled WGS sequence"/>
</dbReference>
<evidence type="ECO:0000259" key="3">
    <source>
        <dbReference type="Pfam" id="PF02397"/>
    </source>
</evidence>
<dbReference type="Pfam" id="PF02397">
    <property type="entry name" value="Bac_transf"/>
    <property type="match status" value="1"/>
</dbReference>
<dbReference type="OrthoDB" id="9808602at2"/>
<dbReference type="EMBL" id="VIRB01000142">
    <property type="protein sequence ID" value="NDO71616.1"/>
    <property type="molecule type" value="Genomic_DNA"/>
</dbReference>
<evidence type="ECO:0000256" key="2">
    <source>
        <dbReference type="SAM" id="Phobius"/>
    </source>
</evidence>
<proteinExistence type="inferred from homology"/>
<protein>
    <submittedName>
        <fullName evidence="4">Sugar transferase</fullName>
    </submittedName>
</protein>
<evidence type="ECO:0000313" key="4">
    <source>
        <dbReference type="EMBL" id="NDO71616.1"/>
    </source>
</evidence>
<evidence type="ECO:0000313" key="5">
    <source>
        <dbReference type="Proteomes" id="UP000474104"/>
    </source>
</evidence>
<gene>
    <name evidence="4" type="ORF">FMM80_24380</name>
</gene>
<sequence>MKKRVIIVISAIIGVFIRAAVYRTTDKKQEKARKTSTHIPYGIYEAAIKRPLDLILALLAFILLSPVMAIVAVMVRVKLGSPLLFRQPRPGLNGKIFTIFKYRTMTDQRGEDGELLPDEKRLTSFGKMLRSTSLDELPELINIIKGDMAIVGPRPLLVEYLPRYDERQKTRHGVRPGLTGLAQISGRNNLSWNEKLEEDVKYIEKITFFRDFRIILKTIAVVFCRTGINSKTSATMELFMGNHE</sequence>
<dbReference type="InterPro" id="IPR003362">
    <property type="entry name" value="Bact_transf"/>
</dbReference>
<dbReference type="GO" id="GO:0016780">
    <property type="term" value="F:phosphotransferase activity, for other substituted phosphate groups"/>
    <property type="evidence" value="ECO:0007669"/>
    <property type="project" value="TreeGrafter"/>
</dbReference>
<keyword evidence="4" id="KW-0808">Transferase</keyword>
<comment type="similarity">
    <text evidence="1">Belongs to the bacterial sugar transferase family.</text>
</comment>
<feature type="transmembrane region" description="Helical" evidence="2">
    <location>
        <begin position="54"/>
        <end position="77"/>
    </location>
</feature>
<comment type="caution">
    <text evidence="4">The sequence shown here is derived from an EMBL/GenBank/DDBJ whole genome shotgun (WGS) entry which is preliminary data.</text>
</comment>
<dbReference type="PANTHER" id="PTHR30576">
    <property type="entry name" value="COLANIC BIOSYNTHESIS UDP-GLUCOSE LIPID CARRIER TRANSFERASE"/>
    <property type="match status" value="1"/>
</dbReference>
<dbReference type="RefSeq" id="WP_004081167.1">
    <property type="nucleotide sequence ID" value="NZ_VIRB01000142.1"/>
</dbReference>
<dbReference type="PANTHER" id="PTHR30576:SF8">
    <property type="entry name" value="UNDECAPRENYL-PHOSPHATE GALACTOSE PHOSPHOTRANSFERASE"/>
    <property type="match status" value="1"/>
</dbReference>
<reference evidence="4 5" key="1">
    <citation type="submission" date="2019-07" db="EMBL/GenBank/DDBJ databases">
        <title>Draft genome sequences of 15 bacterial species constituting the stable defined intestinal microbiota of the GM15 gnotobiotic mouse model.</title>
        <authorList>
            <person name="Elie C."/>
            <person name="Mathieu A."/>
            <person name="Saliou A."/>
            <person name="Darnaud M."/>
            <person name="Leulier F."/>
            <person name="Tamellini A."/>
        </authorList>
    </citation>
    <scope>NUCLEOTIDE SEQUENCE [LARGE SCALE GENOMIC DNA]</scope>
    <source>
        <strain evidence="5">ASF 502</strain>
    </source>
</reference>
<feature type="domain" description="Bacterial sugar transferase" evidence="3">
    <location>
        <begin position="49"/>
        <end position="223"/>
    </location>
</feature>
<dbReference type="AlphaFoldDB" id="A0A9X5CGA3"/>
<accession>A0A9X5CGA3</accession>
<organism evidence="4 5">
    <name type="scientific">Schaedlerella arabinosiphila</name>
    <dbReference type="NCBI Taxonomy" id="2044587"/>
    <lineage>
        <taxon>Bacteria</taxon>
        <taxon>Bacillati</taxon>
        <taxon>Bacillota</taxon>
        <taxon>Clostridia</taxon>
        <taxon>Lachnospirales</taxon>
        <taxon>Lachnospiraceae</taxon>
        <taxon>Schaedlerella</taxon>
    </lineage>
</organism>
<evidence type="ECO:0000256" key="1">
    <source>
        <dbReference type="ARBA" id="ARBA00006464"/>
    </source>
</evidence>
<keyword evidence="2" id="KW-1133">Transmembrane helix</keyword>
<keyword evidence="2" id="KW-0812">Transmembrane</keyword>